<evidence type="ECO:0000313" key="7">
    <source>
        <dbReference type="EMBL" id="ADX05700.1"/>
    </source>
</evidence>
<dbReference type="InterPro" id="IPR001000">
    <property type="entry name" value="GH10_dom"/>
</dbReference>
<organism evidence="7">
    <name type="scientific">uncultured organism</name>
    <dbReference type="NCBI Taxonomy" id="155900"/>
    <lineage>
        <taxon>unclassified sequences</taxon>
        <taxon>environmental samples</taxon>
    </lineage>
</organism>
<dbReference type="InterPro" id="IPR017853">
    <property type="entry name" value="GH"/>
</dbReference>
<dbReference type="PRINTS" id="PR00134">
    <property type="entry name" value="GLHYDRLASE10"/>
</dbReference>
<dbReference type="InterPro" id="IPR031158">
    <property type="entry name" value="GH10_AS"/>
</dbReference>
<dbReference type="GO" id="GO:0004553">
    <property type="term" value="F:hydrolase activity, hydrolyzing O-glycosyl compounds"/>
    <property type="evidence" value="ECO:0007669"/>
    <property type="project" value="InterPro"/>
</dbReference>
<dbReference type="PANTHER" id="PTHR31490">
    <property type="entry name" value="GLYCOSYL HYDROLASE"/>
    <property type="match status" value="1"/>
</dbReference>
<dbReference type="EMBL" id="HQ706033">
    <property type="protein sequence ID" value="ADX05700.1"/>
    <property type="molecule type" value="Genomic_DNA"/>
</dbReference>
<dbReference type="AlphaFoldDB" id="E9NSK5"/>
<evidence type="ECO:0000256" key="5">
    <source>
        <dbReference type="SAM" id="MobiDB-lite"/>
    </source>
</evidence>
<dbReference type="Gene3D" id="3.20.20.80">
    <property type="entry name" value="Glycosidases"/>
    <property type="match status" value="1"/>
</dbReference>
<feature type="region of interest" description="Disordered" evidence="5">
    <location>
        <begin position="28"/>
        <end position="63"/>
    </location>
</feature>
<dbReference type="GO" id="GO:0000272">
    <property type="term" value="P:polysaccharide catabolic process"/>
    <property type="evidence" value="ECO:0007669"/>
    <property type="project" value="UniProtKB-KW"/>
</dbReference>
<keyword evidence="2" id="KW-0119">Carbohydrate metabolism</keyword>
<keyword evidence="3" id="KW-0326">Glycosidase</keyword>
<protein>
    <submittedName>
        <fullName evidence="7">Putative carbohydrate-active enzyme</fullName>
    </submittedName>
</protein>
<gene>
    <name evidence="7" type="ORF">SARM_0029</name>
</gene>
<dbReference type="InterPro" id="IPR044846">
    <property type="entry name" value="GH10"/>
</dbReference>
<name>E9NSK5_9ZZZZ</name>
<proteinExistence type="predicted"/>
<accession>E9NSK5</accession>
<dbReference type="PANTHER" id="PTHR31490:SF90">
    <property type="entry name" value="ENDO-1,4-BETA-XYLANASE A"/>
    <property type="match status" value="1"/>
</dbReference>
<evidence type="ECO:0000256" key="3">
    <source>
        <dbReference type="ARBA" id="ARBA00023295"/>
    </source>
</evidence>
<keyword evidence="4" id="KW-0624">Polysaccharide degradation</keyword>
<feature type="compositionally biased region" description="Low complexity" evidence="5">
    <location>
        <begin position="41"/>
        <end position="53"/>
    </location>
</feature>
<evidence type="ECO:0000256" key="2">
    <source>
        <dbReference type="ARBA" id="ARBA00023277"/>
    </source>
</evidence>
<evidence type="ECO:0000256" key="4">
    <source>
        <dbReference type="ARBA" id="ARBA00023326"/>
    </source>
</evidence>
<dbReference type="SMART" id="SM00633">
    <property type="entry name" value="Glyco_10"/>
    <property type="match status" value="1"/>
</dbReference>
<dbReference type="Pfam" id="PF00331">
    <property type="entry name" value="Glyco_hydro_10"/>
    <property type="match status" value="1"/>
</dbReference>
<sequence>MLRKFGKKLSVFMVLVLVVASLSACKGGDDKKNNSTGNEITETVTPSPTEVPATPTPSPNPIDDMTLKEVYKDDFRIGVALPIGYLGKTVLTDEIKSQFNSMTFENSTKPDAILRQAACAAGLPGTYTEPVINLDSIESYMKFAKDNDIAVRFHTLVWHSQTPTWFFTEDYSVGGTKVSREVMLKRLESYIRQVVTLVEEKYPGQVYCYDVVNEAIDPGQGDANGMRKNSLWYEVIGPDFMEYAFKYARQYAPEGVDLYYNDYNCYLKTTQILKALEPIKEAGNIDGIGMQGHISISNSVERAIKAPAVEFTAAGYKVQITELDIGISEESDANLELQAMKYRVLFKKIREAKQEGKINIDCITIWGLYDSASWRQDESPLLYQYRAGKLIRKRAWYGAMQDPSVKAIEL</sequence>
<feature type="domain" description="GH10" evidence="6">
    <location>
        <begin position="61"/>
        <end position="402"/>
    </location>
</feature>
<keyword evidence="1" id="KW-0378">Hydrolase</keyword>
<dbReference type="SUPFAM" id="SSF51445">
    <property type="entry name" value="(Trans)glycosidases"/>
    <property type="match status" value="1"/>
</dbReference>
<evidence type="ECO:0000256" key="1">
    <source>
        <dbReference type="ARBA" id="ARBA00022801"/>
    </source>
</evidence>
<reference evidence="7" key="1">
    <citation type="journal article" date="2011" name="Science">
        <title>Metagenomic discovery of biomass-degrading genes and genomes from cow rumen.</title>
        <authorList>
            <person name="Hess M."/>
            <person name="Sczyrba A."/>
            <person name="Egan R."/>
            <person name="Kim T.W."/>
            <person name="Chokhawala H."/>
            <person name="Schroth G."/>
            <person name="Luo S."/>
            <person name="Clark D.S."/>
            <person name="Chen F."/>
            <person name="Zhang T."/>
            <person name="Mackie R.I."/>
            <person name="Pennacchio L.A."/>
            <person name="Tringe S.G."/>
            <person name="Visel A."/>
            <person name="Woyke T."/>
            <person name="Wang Z."/>
            <person name="Rubin E.M."/>
        </authorList>
    </citation>
    <scope>NUCLEOTIDE SEQUENCE</scope>
</reference>
<dbReference type="PROSITE" id="PS00591">
    <property type="entry name" value="GH10_1"/>
    <property type="match status" value="1"/>
</dbReference>
<dbReference type="PROSITE" id="PS51257">
    <property type="entry name" value="PROKAR_LIPOPROTEIN"/>
    <property type="match status" value="1"/>
</dbReference>
<evidence type="ECO:0000259" key="6">
    <source>
        <dbReference type="PROSITE" id="PS51760"/>
    </source>
</evidence>
<dbReference type="PROSITE" id="PS51760">
    <property type="entry name" value="GH10_2"/>
    <property type="match status" value="1"/>
</dbReference>